<dbReference type="SMART" id="SM00530">
    <property type="entry name" value="HTH_XRE"/>
    <property type="match status" value="1"/>
</dbReference>
<protein>
    <submittedName>
        <fullName evidence="2">Helix-turn-helix protein</fullName>
    </submittedName>
    <submittedName>
        <fullName evidence="3">Transcriptional regulator, y4mF family</fullName>
    </submittedName>
</protein>
<dbReference type="Pfam" id="PF13560">
    <property type="entry name" value="HTH_31"/>
    <property type="match status" value="1"/>
</dbReference>
<name>A0A4R3L522_9BURK</name>
<evidence type="ECO:0000313" key="3">
    <source>
        <dbReference type="EMBL" id="TSE18914.1"/>
    </source>
</evidence>
<dbReference type="OrthoDB" id="9788236at2"/>
<accession>A0A4R3L522</accession>
<reference evidence="2 4" key="1">
    <citation type="submission" date="2019-03" db="EMBL/GenBank/DDBJ databases">
        <title>Genomic Encyclopedia of Type Strains, Phase IV (KMG-IV): sequencing the most valuable type-strain genomes for metagenomic binning, comparative biology and taxonomic classification.</title>
        <authorList>
            <person name="Goeker M."/>
        </authorList>
    </citation>
    <scope>NUCLEOTIDE SEQUENCE [LARGE SCALE GENOMIC DNA]</scope>
    <source>
        <strain evidence="2 4">DSM 12034</strain>
    </source>
</reference>
<feature type="domain" description="HTH cro/C1-type" evidence="1">
    <location>
        <begin position="7"/>
        <end position="61"/>
    </location>
</feature>
<evidence type="ECO:0000259" key="1">
    <source>
        <dbReference type="PROSITE" id="PS50943"/>
    </source>
</evidence>
<dbReference type="Proteomes" id="UP000315577">
    <property type="component" value="Unassembled WGS sequence"/>
</dbReference>
<comment type="caution">
    <text evidence="2">The sequence shown here is derived from an EMBL/GenBank/DDBJ whole genome shotgun (WGS) entry which is preliminary data.</text>
</comment>
<keyword evidence="5" id="KW-1185">Reference proteome</keyword>
<dbReference type="RefSeq" id="WP_132963564.1">
    <property type="nucleotide sequence ID" value="NZ_SMAH01000020.1"/>
</dbReference>
<sequence>MALGRNIRLLREARGLSQVDLAKKAGIGDHRAISALEVRDSVRSQFTLQIAKALEVPPELLQDTEDEVLAWIAADRKIATSPVNQALSAAIHAALPVVLDAIAMCPHRDELRTLLALLVDHDAPAYRQRLAELLSSFDPRGPNLTTEDKALAARVTKAAQMAESFDVAGVMKQPVKNK</sequence>
<dbReference type="SUPFAM" id="SSF47413">
    <property type="entry name" value="lambda repressor-like DNA-binding domains"/>
    <property type="match status" value="1"/>
</dbReference>
<organism evidence="2 4">
    <name type="scientific">Tepidimonas ignava</name>
    <dbReference type="NCBI Taxonomy" id="114249"/>
    <lineage>
        <taxon>Bacteria</taxon>
        <taxon>Pseudomonadati</taxon>
        <taxon>Pseudomonadota</taxon>
        <taxon>Betaproteobacteria</taxon>
        <taxon>Burkholderiales</taxon>
        <taxon>Tepidimonas</taxon>
    </lineage>
</organism>
<dbReference type="EMBL" id="SMAH01000020">
    <property type="protein sequence ID" value="TCS94088.1"/>
    <property type="molecule type" value="Genomic_DNA"/>
</dbReference>
<dbReference type="Gene3D" id="1.10.260.40">
    <property type="entry name" value="lambda repressor-like DNA-binding domains"/>
    <property type="match status" value="1"/>
</dbReference>
<gene>
    <name evidence="2" type="ORF">EDC36_12010</name>
    <name evidence="3" type="ORF">Tigna_02361</name>
</gene>
<evidence type="ECO:0000313" key="5">
    <source>
        <dbReference type="Proteomes" id="UP000315577"/>
    </source>
</evidence>
<evidence type="ECO:0000313" key="2">
    <source>
        <dbReference type="EMBL" id="TCS94088.1"/>
    </source>
</evidence>
<dbReference type="Proteomes" id="UP000295536">
    <property type="component" value="Unassembled WGS sequence"/>
</dbReference>
<dbReference type="InterPro" id="IPR001387">
    <property type="entry name" value="Cro/C1-type_HTH"/>
</dbReference>
<dbReference type="AlphaFoldDB" id="A0A4R3L522"/>
<reference evidence="3 5" key="2">
    <citation type="submission" date="2019-07" db="EMBL/GenBank/DDBJ databases">
        <title>Tepidimonas ignava SPS-1037 draft genome.</title>
        <authorList>
            <person name="Da Costa M.S."/>
            <person name="Froufe H.J.C."/>
            <person name="Egas C."/>
            <person name="Albuquerque L."/>
        </authorList>
    </citation>
    <scope>NUCLEOTIDE SEQUENCE [LARGE SCALE GENOMIC DNA]</scope>
    <source>
        <strain evidence="3 5">SPS-1037</strain>
    </source>
</reference>
<dbReference type="CDD" id="cd00093">
    <property type="entry name" value="HTH_XRE"/>
    <property type="match status" value="1"/>
</dbReference>
<dbReference type="EMBL" id="VJNC01000020">
    <property type="protein sequence ID" value="TSE18914.1"/>
    <property type="molecule type" value="Genomic_DNA"/>
</dbReference>
<dbReference type="PROSITE" id="PS50943">
    <property type="entry name" value="HTH_CROC1"/>
    <property type="match status" value="1"/>
</dbReference>
<proteinExistence type="predicted"/>
<dbReference type="InterPro" id="IPR010982">
    <property type="entry name" value="Lambda_DNA-bd_dom_sf"/>
</dbReference>
<evidence type="ECO:0000313" key="4">
    <source>
        <dbReference type="Proteomes" id="UP000295536"/>
    </source>
</evidence>
<dbReference type="GO" id="GO:0003677">
    <property type="term" value="F:DNA binding"/>
    <property type="evidence" value="ECO:0007669"/>
    <property type="project" value="InterPro"/>
</dbReference>